<sequence length="599" mass="64149">MRLVLVICLLVTAQWLPAASAAADPTPRNANPTLKNKVYAGYQGWFSAPGDGSPLNAWRHWAGTQPSPGNQTFELYPDMTQYPASAKFPTGYAPLGNGQPATLFSSYPAEVVDRHFAWMNQYGIDGAALQRFGSDISVPDAPRAVVRNSIATKARAAAEKYGRGFYVEYDVSGLTDANLEQVLKDDWTNVITGTLRLTDSPAYAKGNGKPVVEIWGLGFTNRPGTAEQAERVVRWFKDQGLYVVGGVPRGWRTDAGAKPGFAPVYRAFDMLSPWMVGSTADTAPQIADDLAALSATGQDYLPVIYPGFAWSNWKDGPRNEIPRRSGDYLWQQAVNVRKAGVPQAFIAMFDEYDESTAITPAAEDSSMIPTNQYFLTTSADGKFVSSDFYLRLAGKATRMISGADPLVTQVPIPLSAGPVFFRTSLEQDTDARPTWTSTPVPGGLSNVAGPGGTGSPTLAPVTGQDNQLGESALRAQGSSTASGHSYAYFQVFDVDIPVSARTRLSYAFLPKDAGGRHVAVDLVMTDGSTLRDSSATTTTGVDMHPAAPKGQVGTWTTIQSQVGSALNGKTIDKILVGYDRRGATGDFTAFLDDLSIANS</sequence>
<evidence type="ECO:0008006" key="5">
    <source>
        <dbReference type="Google" id="ProtNLM"/>
    </source>
</evidence>
<comment type="caution">
    <text evidence="3">The sequence shown here is derived from an EMBL/GenBank/DDBJ whole genome shotgun (WGS) entry which is preliminary data.</text>
</comment>
<evidence type="ECO:0000313" key="3">
    <source>
        <dbReference type="EMBL" id="GAA3694092.1"/>
    </source>
</evidence>
<dbReference type="CDD" id="cd11576">
    <property type="entry name" value="GH99_GH71_like_2"/>
    <property type="match status" value="1"/>
</dbReference>
<reference evidence="4" key="1">
    <citation type="journal article" date="2019" name="Int. J. Syst. Evol. Microbiol.">
        <title>The Global Catalogue of Microorganisms (GCM) 10K type strain sequencing project: providing services to taxonomists for standard genome sequencing and annotation.</title>
        <authorList>
            <consortium name="The Broad Institute Genomics Platform"/>
            <consortium name="The Broad Institute Genome Sequencing Center for Infectious Disease"/>
            <person name="Wu L."/>
            <person name="Ma J."/>
        </authorList>
    </citation>
    <scope>NUCLEOTIDE SEQUENCE [LARGE SCALE GENOMIC DNA]</scope>
    <source>
        <strain evidence="4">JCM 16904</strain>
    </source>
</reference>
<dbReference type="Proteomes" id="UP001500902">
    <property type="component" value="Unassembled WGS sequence"/>
</dbReference>
<feature type="signal peptide" evidence="2">
    <location>
        <begin position="1"/>
        <end position="23"/>
    </location>
</feature>
<keyword evidence="4" id="KW-1185">Reference proteome</keyword>
<feature type="chain" id="PRO_5046808684" description="Xylosidase/arabinosidase" evidence="2">
    <location>
        <begin position="24"/>
        <end position="599"/>
    </location>
</feature>
<dbReference type="Gene3D" id="3.20.20.80">
    <property type="entry name" value="Glycosidases"/>
    <property type="match status" value="1"/>
</dbReference>
<gene>
    <name evidence="3" type="ORF">GCM10022224_069530</name>
</gene>
<name>A0ABP7CSQ5_9ACTN</name>
<evidence type="ECO:0000256" key="1">
    <source>
        <dbReference type="SAM" id="MobiDB-lite"/>
    </source>
</evidence>
<organism evidence="3 4">
    <name type="scientific">Nonomuraea antimicrobica</name>
    <dbReference type="NCBI Taxonomy" id="561173"/>
    <lineage>
        <taxon>Bacteria</taxon>
        <taxon>Bacillati</taxon>
        <taxon>Actinomycetota</taxon>
        <taxon>Actinomycetes</taxon>
        <taxon>Streptosporangiales</taxon>
        <taxon>Streptosporangiaceae</taxon>
        <taxon>Nonomuraea</taxon>
    </lineage>
</organism>
<dbReference type="EMBL" id="BAAAZP010000140">
    <property type="protein sequence ID" value="GAA3694092.1"/>
    <property type="molecule type" value="Genomic_DNA"/>
</dbReference>
<dbReference type="RefSeq" id="WP_344887575.1">
    <property type="nucleotide sequence ID" value="NZ_BAAAZP010000140.1"/>
</dbReference>
<keyword evidence="2" id="KW-0732">Signal</keyword>
<evidence type="ECO:0000256" key="2">
    <source>
        <dbReference type="SAM" id="SignalP"/>
    </source>
</evidence>
<protein>
    <recommendedName>
        <fullName evidence="5">Xylosidase/arabinosidase</fullName>
    </recommendedName>
</protein>
<accession>A0ABP7CSQ5</accession>
<proteinExistence type="predicted"/>
<evidence type="ECO:0000313" key="4">
    <source>
        <dbReference type="Proteomes" id="UP001500902"/>
    </source>
</evidence>
<feature type="region of interest" description="Disordered" evidence="1">
    <location>
        <begin position="428"/>
        <end position="464"/>
    </location>
</feature>